<proteinExistence type="predicted"/>
<dbReference type="InterPro" id="IPR010982">
    <property type="entry name" value="Lambda_DNA-bd_dom_sf"/>
</dbReference>
<dbReference type="Pfam" id="PF10387">
    <property type="entry name" value="DUF2442"/>
    <property type="match status" value="1"/>
</dbReference>
<gene>
    <name evidence="1" type="ORF">ALO35_04707</name>
</gene>
<dbReference type="AlphaFoldDB" id="A0A0P9V1K8"/>
<dbReference type="Gene3D" id="3.30.2020.10">
    <property type="entry name" value="NE0471-like N-terminal domain"/>
    <property type="match status" value="1"/>
</dbReference>
<dbReference type="Gene3D" id="1.10.260.40">
    <property type="entry name" value="lambda repressor-like DNA-binding domains"/>
    <property type="match status" value="1"/>
</dbReference>
<dbReference type="SUPFAM" id="SSF143880">
    <property type="entry name" value="NE0471 N-terminal domain-like"/>
    <property type="match status" value="1"/>
</dbReference>
<evidence type="ECO:0008006" key="3">
    <source>
        <dbReference type="Google" id="ProtNLM"/>
    </source>
</evidence>
<evidence type="ECO:0000313" key="1">
    <source>
        <dbReference type="EMBL" id="KPX77748.1"/>
    </source>
</evidence>
<name>A0A0P9V1K8_PSEAV</name>
<protein>
    <recommendedName>
        <fullName evidence="3">DUF2442 domain-containing protein</fullName>
    </recommendedName>
</protein>
<dbReference type="InterPro" id="IPR036782">
    <property type="entry name" value="NE0471-like_N"/>
</dbReference>
<organism evidence="1 2">
    <name type="scientific">Pseudomonas amygdali pv. lachrymans</name>
    <name type="common">Pseudomonas syringae pv. lachrymans</name>
    <dbReference type="NCBI Taxonomy" id="53707"/>
    <lineage>
        <taxon>Bacteria</taxon>
        <taxon>Pseudomonadati</taxon>
        <taxon>Pseudomonadota</taxon>
        <taxon>Gammaproteobacteria</taxon>
        <taxon>Pseudomonadales</taxon>
        <taxon>Pseudomonadaceae</taxon>
        <taxon>Pseudomonas</taxon>
        <taxon>Pseudomonas amygdali</taxon>
    </lineage>
</organism>
<accession>A0A0P9V1K8</accession>
<dbReference type="SUPFAM" id="SSF47413">
    <property type="entry name" value="lambda repressor-like DNA-binding domains"/>
    <property type="match status" value="1"/>
</dbReference>
<reference evidence="1 2" key="1">
    <citation type="submission" date="2015-09" db="EMBL/GenBank/DDBJ databases">
        <title>Genome announcement of multiple Pseudomonas syringae strains.</title>
        <authorList>
            <person name="Thakur S."/>
            <person name="Wang P.W."/>
            <person name="Gong Y."/>
            <person name="Weir B.S."/>
            <person name="Guttman D.S."/>
        </authorList>
    </citation>
    <scope>NUCLEOTIDE SEQUENCE [LARGE SCALE GENOMIC DNA]</scope>
    <source>
        <strain evidence="1 2">ICMP3507</strain>
    </source>
</reference>
<comment type="caution">
    <text evidence="1">The sequence shown here is derived from an EMBL/GenBank/DDBJ whole genome shotgun (WGS) entry which is preliminary data.</text>
</comment>
<dbReference type="GO" id="GO:0003677">
    <property type="term" value="F:DNA binding"/>
    <property type="evidence" value="ECO:0007669"/>
    <property type="project" value="InterPro"/>
</dbReference>
<dbReference type="InterPro" id="IPR018841">
    <property type="entry name" value="DUF2442"/>
</dbReference>
<dbReference type="EMBL" id="LJQP01000011">
    <property type="protein sequence ID" value="KPX77748.1"/>
    <property type="molecule type" value="Genomic_DNA"/>
</dbReference>
<dbReference type="PATRIC" id="fig|53707.9.peg.957"/>
<sequence length="180" mass="19831">MDTNSPRRTDGGVETMASMKRPRLKDVQAQSGYRLALTFIDDQQFVLDMSADVQAFPGLRPLIAAEAFAHAQVGDDGWTVEWPELDIQIGADTLYLDAQAQAATDENTRIFIGWRARTGLPLAKAAQALGVSPRSITRYSNSREATPRTLALACLGWDALQQQAHAAEERGVYFVNKKNH</sequence>
<evidence type="ECO:0000313" key="2">
    <source>
        <dbReference type="Proteomes" id="UP000050265"/>
    </source>
</evidence>
<dbReference type="Proteomes" id="UP000050265">
    <property type="component" value="Unassembled WGS sequence"/>
</dbReference>